<reference evidence="3" key="1">
    <citation type="journal article" date="2019" name="Int. J. Syst. Evol. Microbiol.">
        <title>The Global Catalogue of Microorganisms (GCM) 10K type strain sequencing project: providing services to taxonomists for standard genome sequencing and annotation.</title>
        <authorList>
            <consortium name="The Broad Institute Genomics Platform"/>
            <consortium name="The Broad Institute Genome Sequencing Center for Infectious Disease"/>
            <person name="Wu L."/>
            <person name="Ma J."/>
        </authorList>
    </citation>
    <scope>NUCLEOTIDE SEQUENCE [LARGE SCALE GENOMIC DNA]</scope>
    <source>
        <strain evidence="3">NBRC 107710</strain>
    </source>
</reference>
<evidence type="ECO:0000313" key="2">
    <source>
        <dbReference type="EMBL" id="GLS42969.1"/>
    </source>
</evidence>
<dbReference type="Proteomes" id="UP001156881">
    <property type="component" value="Unassembled WGS sequence"/>
</dbReference>
<organism evidence="2 3">
    <name type="scientific">Methylobacterium brachythecii</name>
    <dbReference type="NCBI Taxonomy" id="1176177"/>
    <lineage>
        <taxon>Bacteria</taxon>
        <taxon>Pseudomonadati</taxon>
        <taxon>Pseudomonadota</taxon>
        <taxon>Alphaproteobacteria</taxon>
        <taxon>Hyphomicrobiales</taxon>
        <taxon>Methylobacteriaceae</taxon>
        <taxon>Methylobacterium</taxon>
    </lineage>
</organism>
<keyword evidence="3" id="KW-1185">Reference proteome</keyword>
<evidence type="ECO:0000313" key="3">
    <source>
        <dbReference type="Proteomes" id="UP001156881"/>
    </source>
</evidence>
<evidence type="ECO:0008006" key="4">
    <source>
        <dbReference type="Google" id="ProtNLM"/>
    </source>
</evidence>
<sequence length="90" mass="9733">MMLLRFSLFAVLSVGCSTAALAEDTSPFPAGENAALVKKTCTECHGASVVVSAQFDEKLARKQYKLFVGDPDSEEGQKVVKYLTTYLGPR</sequence>
<gene>
    <name evidence="2" type="ORF">GCM10007884_09540</name>
</gene>
<feature type="signal peptide" evidence="1">
    <location>
        <begin position="1"/>
        <end position="22"/>
    </location>
</feature>
<feature type="chain" id="PRO_5045046419" description="Cytochrome c domain-containing protein" evidence="1">
    <location>
        <begin position="23"/>
        <end position="90"/>
    </location>
</feature>
<proteinExistence type="predicted"/>
<keyword evidence="1" id="KW-0732">Signal</keyword>
<evidence type="ECO:0000256" key="1">
    <source>
        <dbReference type="SAM" id="SignalP"/>
    </source>
</evidence>
<name>A0ABQ6CXZ4_9HYPH</name>
<accession>A0ABQ6CXZ4</accession>
<comment type="caution">
    <text evidence="2">The sequence shown here is derived from an EMBL/GenBank/DDBJ whole genome shotgun (WGS) entry which is preliminary data.</text>
</comment>
<dbReference type="EMBL" id="BSPG01000003">
    <property type="protein sequence ID" value="GLS42969.1"/>
    <property type="molecule type" value="Genomic_DNA"/>
</dbReference>
<dbReference type="PROSITE" id="PS51257">
    <property type="entry name" value="PROKAR_LIPOPROTEIN"/>
    <property type="match status" value="1"/>
</dbReference>
<protein>
    <recommendedName>
        <fullName evidence="4">Cytochrome c domain-containing protein</fullName>
    </recommendedName>
</protein>